<gene>
    <name evidence="7" type="ORF">BKD30_14060</name>
</gene>
<dbReference type="Pfam" id="PF01988">
    <property type="entry name" value="VIT1"/>
    <property type="match status" value="1"/>
</dbReference>
<comment type="subcellular location">
    <subcellularLocation>
        <location evidence="1">Endomembrane system</location>
        <topology evidence="1">Multi-pass membrane protein</topology>
    </subcellularLocation>
</comment>
<keyword evidence="8" id="KW-1185">Reference proteome</keyword>
<keyword evidence="3 6" id="KW-1133">Transmembrane helix</keyword>
<evidence type="ECO:0000256" key="6">
    <source>
        <dbReference type="SAM" id="Phobius"/>
    </source>
</evidence>
<feature type="transmembrane region" description="Helical" evidence="6">
    <location>
        <begin position="299"/>
        <end position="316"/>
    </location>
</feature>
<dbReference type="PANTHER" id="PTHR31851">
    <property type="entry name" value="FE(2+)/MN(2+) TRANSPORTER PCL1"/>
    <property type="match status" value="1"/>
</dbReference>
<evidence type="ECO:0000313" key="8">
    <source>
        <dbReference type="Proteomes" id="UP000187085"/>
    </source>
</evidence>
<dbReference type="InterPro" id="IPR008217">
    <property type="entry name" value="Ccc1_fam"/>
</dbReference>
<dbReference type="Proteomes" id="UP000187085">
    <property type="component" value="Unassembled WGS sequence"/>
</dbReference>
<proteinExistence type="predicted"/>
<comment type="caution">
    <text evidence="7">The sequence shown here is derived from an EMBL/GenBank/DDBJ whole genome shotgun (WGS) entry which is preliminary data.</text>
</comment>
<name>A0A1R1L6H5_9MICC</name>
<keyword evidence="2 6" id="KW-0812">Transmembrane</keyword>
<feature type="transmembrane region" description="Helical" evidence="6">
    <location>
        <begin position="357"/>
        <end position="377"/>
    </location>
</feature>
<accession>A0A1R1L6H5</accession>
<dbReference type="RefSeq" id="WP_076705595.1">
    <property type="nucleotide sequence ID" value="NZ_MRDE01000080.1"/>
</dbReference>
<feature type="transmembrane region" description="Helical" evidence="6">
    <location>
        <begin position="322"/>
        <end position="345"/>
    </location>
</feature>
<evidence type="ECO:0000256" key="5">
    <source>
        <dbReference type="SAM" id="MobiDB-lite"/>
    </source>
</evidence>
<protein>
    <submittedName>
        <fullName evidence="7">Rubrerythrin family protein</fullName>
    </submittedName>
</protein>
<feature type="transmembrane region" description="Helical" evidence="6">
    <location>
        <begin position="156"/>
        <end position="179"/>
    </location>
</feature>
<dbReference type="CDD" id="cd02433">
    <property type="entry name" value="Nodulin-21_like_2"/>
    <property type="match status" value="1"/>
</dbReference>
<feature type="region of interest" description="Disordered" evidence="5">
    <location>
        <begin position="1"/>
        <end position="27"/>
    </location>
</feature>
<reference evidence="7 8" key="1">
    <citation type="submission" date="2016-12" db="EMBL/GenBank/DDBJ databases">
        <title>Draft genome of Tersicoccus phoenicis 1P05MA.</title>
        <authorList>
            <person name="Nakajima Y."/>
            <person name="Yoshizawa S."/>
            <person name="Nakamura K."/>
            <person name="Ogura Y."/>
            <person name="Hayashi T."/>
            <person name="Kogure K."/>
        </authorList>
    </citation>
    <scope>NUCLEOTIDE SEQUENCE [LARGE SCALE GENOMIC DNA]</scope>
    <source>
        <strain evidence="7 8">1p05MA</strain>
    </source>
</reference>
<dbReference type="CDD" id="cd01044">
    <property type="entry name" value="Ferritin_CCC1_N"/>
    <property type="match status" value="1"/>
</dbReference>
<dbReference type="InterPro" id="IPR039376">
    <property type="entry name" value="Ferritin_CCC1_N"/>
</dbReference>
<evidence type="ECO:0000256" key="4">
    <source>
        <dbReference type="ARBA" id="ARBA00023136"/>
    </source>
</evidence>
<evidence type="ECO:0000256" key="2">
    <source>
        <dbReference type="ARBA" id="ARBA00022692"/>
    </source>
</evidence>
<dbReference type="AlphaFoldDB" id="A0A1R1L6H5"/>
<evidence type="ECO:0000313" key="7">
    <source>
        <dbReference type="EMBL" id="OMH23155.1"/>
    </source>
</evidence>
<dbReference type="GO" id="GO:0030026">
    <property type="term" value="P:intracellular manganese ion homeostasis"/>
    <property type="evidence" value="ECO:0007669"/>
    <property type="project" value="InterPro"/>
</dbReference>
<sequence>MPNRAWPPSDHTSRSGRLPTEQATTRDVRRWRRHLAEERAEGALYRDLAARRQGEERDILLGLSSAEQRHADHWAALLGDRADHAVRPSLRSRLLGFLARHLGLVFVLALVQHAEARSPYDADRHATDTMAADEKVHGEVVRALATRGRAKLSGSFRAAVFGMNDGLVSNLALIMGIGATGVENGIVLATGIAGLLAGALSMAAGEYVSVKSQRELLMASRPTRVTLEVAPYLDIDANELELVYRARGMGADDARHRAAERLGQHACDCDPSRSAHPAHLPADDLQALGSGWTAASSSFLLFATGALIPILPYLVGATGLTALIVAAVLVGLALLVTGSITGLLSGASPLRRGLRQLAIGYGAALVTYVLGLLFGAVGI</sequence>
<feature type="transmembrane region" description="Helical" evidence="6">
    <location>
        <begin position="185"/>
        <end position="208"/>
    </location>
</feature>
<dbReference type="GO" id="GO:0012505">
    <property type="term" value="C:endomembrane system"/>
    <property type="evidence" value="ECO:0007669"/>
    <property type="project" value="UniProtKB-SubCell"/>
</dbReference>
<evidence type="ECO:0000256" key="3">
    <source>
        <dbReference type="ARBA" id="ARBA00022989"/>
    </source>
</evidence>
<dbReference type="GO" id="GO:0005384">
    <property type="term" value="F:manganese ion transmembrane transporter activity"/>
    <property type="evidence" value="ECO:0007669"/>
    <property type="project" value="InterPro"/>
</dbReference>
<organism evidence="7 8">
    <name type="scientific">Tersicoccus phoenicis</name>
    <dbReference type="NCBI Taxonomy" id="554083"/>
    <lineage>
        <taxon>Bacteria</taxon>
        <taxon>Bacillati</taxon>
        <taxon>Actinomycetota</taxon>
        <taxon>Actinomycetes</taxon>
        <taxon>Micrococcales</taxon>
        <taxon>Micrococcaceae</taxon>
        <taxon>Tersicoccus</taxon>
    </lineage>
</organism>
<keyword evidence="4 6" id="KW-0472">Membrane</keyword>
<evidence type="ECO:0000256" key="1">
    <source>
        <dbReference type="ARBA" id="ARBA00004127"/>
    </source>
</evidence>
<dbReference type="EMBL" id="MRDE01000080">
    <property type="protein sequence ID" value="OMH23155.1"/>
    <property type="molecule type" value="Genomic_DNA"/>
</dbReference>